<keyword evidence="2" id="KW-1185">Reference proteome</keyword>
<proteinExistence type="predicted"/>
<evidence type="ECO:0000313" key="1">
    <source>
        <dbReference type="EMBL" id="KAF9503032.1"/>
    </source>
</evidence>
<dbReference type="EMBL" id="MU129472">
    <property type="protein sequence ID" value="KAF9503032.1"/>
    <property type="molecule type" value="Genomic_DNA"/>
</dbReference>
<gene>
    <name evidence="1" type="ORF">BS47DRAFT_1402823</name>
</gene>
<organism evidence="1 2">
    <name type="scientific">Hydnum rufescens UP504</name>
    <dbReference type="NCBI Taxonomy" id="1448309"/>
    <lineage>
        <taxon>Eukaryota</taxon>
        <taxon>Fungi</taxon>
        <taxon>Dikarya</taxon>
        <taxon>Basidiomycota</taxon>
        <taxon>Agaricomycotina</taxon>
        <taxon>Agaricomycetes</taxon>
        <taxon>Cantharellales</taxon>
        <taxon>Hydnaceae</taxon>
        <taxon>Hydnum</taxon>
    </lineage>
</organism>
<evidence type="ECO:0000313" key="2">
    <source>
        <dbReference type="Proteomes" id="UP000886523"/>
    </source>
</evidence>
<reference evidence="1" key="1">
    <citation type="journal article" date="2020" name="Nat. Commun.">
        <title>Large-scale genome sequencing of mycorrhizal fungi provides insights into the early evolution of symbiotic traits.</title>
        <authorList>
            <person name="Miyauchi S."/>
            <person name="Kiss E."/>
            <person name="Kuo A."/>
            <person name="Drula E."/>
            <person name="Kohler A."/>
            <person name="Sanchez-Garcia M."/>
            <person name="Morin E."/>
            <person name="Andreopoulos B."/>
            <person name="Barry K.W."/>
            <person name="Bonito G."/>
            <person name="Buee M."/>
            <person name="Carver A."/>
            <person name="Chen C."/>
            <person name="Cichocki N."/>
            <person name="Clum A."/>
            <person name="Culley D."/>
            <person name="Crous P.W."/>
            <person name="Fauchery L."/>
            <person name="Girlanda M."/>
            <person name="Hayes R.D."/>
            <person name="Keri Z."/>
            <person name="LaButti K."/>
            <person name="Lipzen A."/>
            <person name="Lombard V."/>
            <person name="Magnuson J."/>
            <person name="Maillard F."/>
            <person name="Murat C."/>
            <person name="Nolan M."/>
            <person name="Ohm R.A."/>
            <person name="Pangilinan J."/>
            <person name="Pereira M.F."/>
            <person name="Perotto S."/>
            <person name="Peter M."/>
            <person name="Pfister S."/>
            <person name="Riley R."/>
            <person name="Sitrit Y."/>
            <person name="Stielow J.B."/>
            <person name="Szollosi G."/>
            <person name="Zifcakova L."/>
            <person name="Stursova M."/>
            <person name="Spatafora J.W."/>
            <person name="Tedersoo L."/>
            <person name="Vaario L.M."/>
            <person name="Yamada A."/>
            <person name="Yan M."/>
            <person name="Wang P."/>
            <person name="Xu J."/>
            <person name="Bruns T."/>
            <person name="Baldrian P."/>
            <person name="Vilgalys R."/>
            <person name="Dunand C."/>
            <person name="Henrissat B."/>
            <person name="Grigoriev I.V."/>
            <person name="Hibbett D."/>
            <person name="Nagy L.G."/>
            <person name="Martin F.M."/>
        </authorList>
    </citation>
    <scope>NUCLEOTIDE SEQUENCE</scope>
    <source>
        <strain evidence="1">UP504</strain>
    </source>
</reference>
<comment type="caution">
    <text evidence="1">The sequence shown here is derived from an EMBL/GenBank/DDBJ whole genome shotgun (WGS) entry which is preliminary data.</text>
</comment>
<protein>
    <submittedName>
        <fullName evidence="1">Uncharacterized protein</fullName>
    </submittedName>
</protein>
<accession>A0A9P6DFV1</accession>
<sequence>MWNEVYICLVNLLHLPLEYNRPSILSLRRVADDRVLLMPKWCATIPQSLKKVIVWHLAEADAVLFYNLRYQSEPPSRSVSPSAPLNYCPPPVLESPPPTKLPLPPIVNINPSMAKLSSAQVSMTDEDPMPPPIPATIAAGVQPSKALVPSETPGTMDIDPAVPPISGVAAKMEPSETLVPSQTSGTMDIDPAIPSTPTVNAVVRSTETLGPSETFGTIGVDSTVPANTTIPVTANPHDLTFSLCPSHVHSIDLIGALMSLPEEPIPTSTWCFISLPQSLNRLHHLTSSLPTVHLGPSAHVWLSNLGANRAPCAS</sequence>
<name>A0A9P6DFV1_9AGAM</name>
<dbReference type="AlphaFoldDB" id="A0A9P6DFV1"/>
<dbReference type="Proteomes" id="UP000886523">
    <property type="component" value="Unassembled WGS sequence"/>
</dbReference>